<dbReference type="EMBL" id="JAYWLU010000010">
    <property type="protein sequence ID" value="MEX3595040.1"/>
    <property type="molecule type" value="Genomic_DNA"/>
</dbReference>
<gene>
    <name evidence="2" type="ORF">VVR66_09975</name>
</gene>
<dbReference type="Proteomes" id="UP001558481">
    <property type="component" value="Unassembled WGS sequence"/>
</dbReference>
<keyword evidence="1" id="KW-0175">Coiled coil</keyword>
<organism evidence="2 3">
    <name type="scientific">Kocuria carniphila</name>
    <dbReference type="NCBI Taxonomy" id="262208"/>
    <lineage>
        <taxon>Bacteria</taxon>
        <taxon>Bacillati</taxon>
        <taxon>Actinomycetota</taxon>
        <taxon>Actinomycetes</taxon>
        <taxon>Micrococcales</taxon>
        <taxon>Micrococcaceae</taxon>
        <taxon>Kocuria</taxon>
    </lineage>
</organism>
<keyword evidence="3" id="KW-1185">Reference proteome</keyword>
<sequence>MGNQRSHRDTGNARCYRDIAITEVEYAALAAQVEAAFDERLASRSQELAELTENRKRLQNESDKLLAAHFADAIDLDTLKRHQDRIRAGLADIDRRLASEHDHHEGSCKQLSTALRLLVDCATLYARTDEHGKRLANQAFTDGIEISEDEQATIRLAEPFTALTPASTDVRCSSLGISWWCGLGGWTR</sequence>
<evidence type="ECO:0000256" key="1">
    <source>
        <dbReference type="SAM" id="Coils"/>
    </source>
</evidence>
<evidence type="ECO:0000313" key="2">
    <source>
        <dbReference type="EMBL" id="MEX3595040.1"/>
    </source>
</evidence>
<comment type="caution">
    <text evidence="2">The sequence shown here is derived from an EMBL/GenBank/DDBJ whole genome shotgun (WGS) entry which is preliminary data.</text>
</comment>
<proteinExistence type="predicted"/>
<protein>
    <submittedName>
        <fullName evidence="2">Uncharacterized protein</fullName>
    </submittedName>
</protein>
<dbReference type="RefSeq" id="WP_368629563.1">
    <property type="nucleotide sequence ID" value="NZ_JAYWLU010000010.1"/>
</dbReference>
<accession>A0ABV3V355</accession>
<feature type="coiled-coil region" evidence="1">
    <location>
        <begin position="41"/>
        <end position="68"/>
    </location>
</feature>
<name>A0ABV3V355_9MICC</name>
<evidence type="ECO:0000313" key="3">
    <source>
        <dbReference type="Proteomes" id="UP001558481"/>
    </source>
</evidence>
<reference evidence="2 3" key="1">
    <citation type="journal article" date="2024" name="Fungal Genet. Biol.">
        <title>The porcine skin microbiome exhibits broad fungal antagonism.</title>
        <authorList>
            <person name="De La Cruz K.F."/>
            <person name="Townsend E.C."/>
            <person name="Alex Cheong J.Z."/>
            <person name="Salamzade R."/>
            <person name="Liu A."/>
            <person name="Sandstrom S."/>
            <person name="Davila E."/>
            <person name="Huang L."/>
            <person name="Xu K.H."/>
            <person name="Wu S.Y."/>
            <person name="Meudt J.J."/>
            <person name="Shanmuganayagam D."/>
            <person name="Gibson A.L.F."/>
            <person name="Kalan L.R."/>
        </authorList>
    </citation>
    <scope>NUCLEOTIDE SEQUENCE [LARGE SCALE GENOMIC DNA]</scope>
    <source>
        <strain evidence="2 3">LK2625</strain>
    </source>
</reference>